<feature type="transmembrane region" description="Helical" evidence="2">
    <location>
        <begin position="81"/>
        <end position="98"/>
    </location>
</feature>
<feature type="domain" description="DUF5808" evidence="4">
    <location>
        <begin position="312"/>
        <end position="336"/>
    </location>
</feature>
<keyword evidence="1" id="KW-0175">Coiled coil</keyword>
<evidence type="ECO:0000256" key="1">
    <source>
        <dbReference type="SAM" id="Coils"/>
    </source>
</evidence>
<gene>
    <name evidence="5" type="ORF">CLTHE_18330</name>
</gene>
<dbReference type="PANTHER" id="PTHR37810:SF9">
    <property type="entry name" value="MEMBRANE PROTEIN"/>
    <property type="match status" value="1"/>
</dbReference>
<dbReference type="GO" id="GO:0009636">
    <property type="term" value="P:response to toxic substance"/>
    <property type="evidence" value="ECO:0007669"/>
    <property type="project" value="TreeGrafter"/>
</dbReference>
<dbReference type="Pfam" id="PF07853">
    <property type="entry name" value="DUF1648"/>
    <property type="match status" value="1"/>
</dbReference>
<reference evidence="5 6" key="1">
    <citation type="submission" date="2016-02" db="EMBL/GenBank/DDBJ databases">
        <title>Genome sequence of Clostridium thermobutyricum DSM 4928.</title>
        <authorList>
            <person name="Poehlein A."/>
            <person name="Daniel R."/>
        </authorList>
    </citation>
    <scope>NUCLEOTIDE SEQUENCE [LARGE SCALE GENOMIC DNA]</scope>
    <source>
        <strain evidence="5 6">DSM 4928</strain>
    </source>
</reference>
<feature type="transmembrane region" description="Helical" evidence="2">
    <location>
        <begin position="178"/>
        <end position="202"/>
    </location>
</feature>
<keyword evidence="2" id="KW-0812">Transmembrane</keyword>
<dbReference type="RefSeq" id="WP_080023051.1">
    <property type="nucleotide sequence ID" value="NZ_LTAY01000047.1"/>
</dbReference>
<dbReference type="AlphaFoldDB" id="A0A1V4SVK3"/>
<dbReference type="InterPro" id="IPR012867">
    <property type="entry name" value="DUF1648"/>
</dbReference>
<evidence type="ECO:0000313" key="6">
    <source>
        <dbReference type="Proteomes" id="UP000191448"/>
    </source>
</evidence>
<dbReference type="EMBL" id="LTAY01000047">
    <property type="protein sequence ID" value="OPX47483.1"/>
    <property type="molecule type" value="Genomic_DNA"/>
</dbReference>
<feature type="transmembrane region" description="Helical" evidence="2">
    <location>
        <begin position="55"/>
        <end position="75"/>
    </location>
</feature>
<accession>A0A1V4SVK3</accession>
<name>A0A1V4SVK3_9CLOT</name>
<dbReference type="OrthoDB" id="9808690at2"/>
<dbReference type="PANTHER" id="PTHR37810">
    <property type="entry name" value="IMMUNITY PROTEIN SDPI"/>
    <property type="match status" value="1"/>
</dbReference>
<evidence type="ECO:0000313" key="5">
    <source>
        <dbReference type="EMBL" id="OPX47483.1"/>
    </source>
</evidence>
<feature type="transmembrane region" description="Helical" evidence="2">
    <location>
        <begin position="338"/>
        <end position="360"/>
    </location>
</feature>
<feature type="transmembrane region" description="Helical" evidence="2">
    <location>
        <begin position="6"/>
        <end position="22"/>
    </location>
</feature>
<feature type="domain" description="DUF1648" evidence="3">
    <location>
        <begin position="140"/>
        <end position="186"/>
    </location>
</feature>
<feature type="coiled-coil region" evidence="1">
    <location>
        <begin position="95"/>
        <end position="122"/>
    </location>
</feature>
<proteinExistence type="predicted"/>
<dbReference type="InterPro" id="IPR043831">
    <property type="entry name" value="DUF5808"/>
</dbReference>
<dbReference type="Proteomes" id="UP000191448">
    <property type="component" value="Unassembled WGS sequence"/>
</dbReference>
<protein>
    <recommendedName>
        <fullName evidence="7">DUF1648 domain-containing protein</fullName>
    </recommendedName>
</protein>
<feature type="transmembrane region" description="Helical" evidence="2">
    <location>
        <begin position="131"/>
        <end position="151"/>
    </location>
</feature>
<dbReference type="Pfam" id="PF19124">
    <property type="entry name" value="DUF5808"/>
    <property type="match status" value="1"/>
</dbReference>
<comment type="caution">
    <text evidence="5">The sequence shown here is derived from an EMBL/GenBank/DDBJ whole genome shotgun (WGS) entry which is preliminary data.</text>
</comment>
<evidence type="ECO:0000259" key="3">
    <source>
        <dbReference type="Pfam" id="PF07853"/>
    </source>
</evidence>
<organism evidence="5 6">
    <name type="scientific">Clostridium thermobutyricum DSM 4928</name>
    <dbReference type="NCBI Taxonomy" id="1121339"/>
    <lineage>
        <taxon>Bacteria</taxon>
        <taxon>Bacillati</taxon>
        <taxon>Bacillota</taxon>
        <taxon>Clostridia</taxon>
        <taxon>Eubacteriales</taxon>
        <taxon>Clostridiaceae</taxon>
        <taxon>Clostridium</taxon>
    </lineage>
</organism>
<evidence type="ECO:0000256" key="2">
    <source>
        <dbReference type="SAM" id="Phobius"/>
    </source>
</evidence>
<evidence type="ECO:0008006" key="7">
    <source>
        <dbReference type="Google" id="ProtNLM"/>
    </source>
</evidence>
<feature type="transmembrane region" description="Helical" evidence="2">
    <location>
        <begin position="261"/>
        <end position="281"/>
    </location>
</feature>
<feature type="transmembrane region" description="Helical" evidence="2">
    <location>
        <begin position="227"/>
        <end position="249"/>
    </location>
</feature>
<keyword evidence="2" id="KW-0472">Membrane</keyword>
<evidence type="ECO:0000259" key="4">
    <source>
        <dbReference type="Pfam" id="PF19124"/>
    </source>
</evidence>
<keyword evidence="2" id="KW-1133">Transmembrane helix</keyword>
<sequence>MELVNFIILVALILSGVLNNYFPIKGKKGILLGSIVEEEDKEKEPFSGIIKKYKVYNTLACLIGCIFILIGVFLYNEIFQVIGLFIYIGLNFFILAHFNKKVKEAKKEIKTVKKQVAVVNMQSSKISSYMIIYYIFIAIIFMAINIIAAVMKYKDLPERIAIHFNASGVADGWTNKSLIAILPLIITILFMLLIYIGTDILIQKTSFKIDPKNSEESHKANLKSKKLVSLMMFITMIPVLITLTIGNFVTLTILPESYMKFVIYIPILTLVGVIGLTVVLVKAKNNYKVKNNEVTYKNDDDYWKWGFVYYNKQNPNIFVEKRSGIGVTINAGTKVGMAIYIGVIILLMGSIIAPIIGALLK</sequence>